<dbReference type="Proteomes" id="UP000886523">
    <property type="component" value="Unassembled WGS sequence"/>
</dbReference>
<dbReference type="PROSITE" id="PS00434">
    <property type="entry name" value="HSF_DOMAIN"/>
    <property type="match status" value="1"/>
</dbReference>
<dbReference type="EMBL" id="MU129104">
    <property type="protein sequence ID" value="KAF9506641.1"/>
    <property type="molecule type" value="Genomic_DNA"/>
</dbReference>
<dbReference type="Pfam" id="PF00072">
    <property type="entry name" value="Response_reg"/>
    <property type="match status" value="1"/>
</dbReference>
<evidence type="ECO:0000256" key="7">
    <source>
        <dbReference type="ARBA" id="ARBA00023242"/>
    </source>
</evidence>
<feature type="region of interest" description="Disordered" evidence="11">
    <location>
        <begin position="972"/>
        <end position="1001"/>
    </location>
</feature>
<proteinExistence type="predicted"/>
<dbReference type="GO" id="GO:0003700">
    <property type="term" value="F:DNA-binding transcription factor activity"/>
    <property type="evidence" value="ECO:0007669"/>
    <property type="project" value="InterPro"/>
</dbReference>
<dbReference type="SUPFAM" id="SSF52172">
    <property type="entry name" value="CheY-like"/>
    <property type="match status" value="1"/>
</dbReference>
<dbReference type="InterPro" id="IPR036388">
    <property type="entry name" value="WH-like_DNA-bd_sf"/>
</dbReference>
<feature type="compositionally biased region" description="Basic and acidic residues" evidence="11">
    <location>
        <begin position="128"/>
        <end position="137"/>
    </location>
</feature>
<feature type="compositionally biased region" description="Gly residues" evidence="11">
    <location>
        <begin position="875"/>
        <end position="889"/>
    </location>
</feature>
<evidence type="ECO:0000256" key="5">
    <source>
        <dbReference type="ARBA" id="ARBA00023125"/>
    </source>
</evidence>
<gene>
    <name evidence="13" type="ORF">BS47DRAFT_386549</name>
</gene>
<evidence type="ECO:0000256" key="8">
    <source>
        <dbReference type="ARBA" id="ARBA00062171"/>
    </source>
</evidence>
<protein>
    <recommendedName>
        <fullName evidence="12">Response regulatory domain-containing protein</fullName>
    </recommendedName>
</protein>
<dbReference type="Gene3D" id="1.10.10.10">
    <property type="entry name" value="Winged helix-like DNA-binding domain superfamily/Winged helix DNA-binding domain"/>
    <property type="match status" value="1"/>
</dbReference>
<dbReference type="FunFam" id="3.40.50.2300:FF:000212">
    <property type="entry name" value="Stress response regulator/HFS transcription factor"/>
    <property type="match status" value="1"/>
</dbReference>
<evidence type="ECO:0000313" key="13">
    <source>
        <dbReference type="EMBL" id="KAF9506641.1"/>
    </source>
</evidence>
<dbReference type="SMART" id="SM00415">
    <property type="entry name" value="HSF"/>
    <property type="match status" value="1"/>
</dbReference>
<feature type="compositionally biased region" description="Low complexity" evidence="11">
    <location>
        <begin position="841"/>
        <end position="867"/>
    </location>
</feature>
<evidence type="ECO:0000256" key="1">
    <source>
        <dbReference type="ARBA" id="ARBA00004123"/>
    </source>
</evidence>
<evidence type="ECO:0000256" key="11">
    <source>
        <dbReference type="SAM" id="MobiDB-lite"/>
    </source>
</evidence>
<feature type="region of interest" description="Disordered" evidence="11">
    <location>
        <begin position="1"/>
        <end position="144"/>
    </location>
</feature>
<evidence type="ECO:0000256" key="3">
    <source>
        <dbReference type="ARBA" id="ARBA00023012"/>
    </source>
</evidence>
<dbReference type="PANTHER" id="PTHR45339">
    <property type="entry name" value="HYBRID SIGNAL TRANSDUCTION HISTIDINE KINASE J"/>
    <property type="match status" value="1"/>
</dbReference>
<sequence>MDGNTHLNRQQQHRQGIHLPPPSRLSSYPRGYTDRPYAPEPSQFPPPLSGSYLQPHQPQPVMGHTGTQSSQNQWNPQLPQLPSVSSRPPTSGARQPSVRQEAKAKQTRQPFPKHEESSPPRPSLPLPAKDKRPLADRDLDDGLPPTSDFVKKLFKMLEDNTDEDVVSWGPGGDNFVVKDMTEFTKSILPRMFKHSNFASFVRQLNKYDFHKIKSNEDGGHEQSWTFRHPDFQANNREALENIKRKVPTTRKSGSTMTGAKPSPSPVALGLSVSAPAESSRTVLPSLSTTQPLPTSPELAPLGSSNPLLQAQIIELRDTFAHRMASLEAKFDELHRRYEDQRRANEDLQRRHDGVLGNMMELQRNLTQQDGALQHLLGYFVGGQQSKGMPPGDPQTQQQADQYGFASPFVLTEEAQKMLMSSYTEQDLARESLEKMNEMSKRAQVAGMTFAPVVPQLSMTNGRDREAGVNLSVNEPQTGFVGISPDDAMQPVSEISSLRTTASFDMNGNANARFSTPGLSQPASAGPSSGSSVVGVDTPSQRTSYVHPYGDPSLAEYHPGRALDMSGTDADVHAGLSVLTVGHLVPRPFGDPPSNPIVGDPNSGEPHWQYAPNHLPGNNANSLQRVQSPPMRTPASPPSLSATDPRQLVTLDETYPIQPPPPPAVPRRSLSQSPPMTPGSAAAAARQRIRVRRSTFVPGWAVPPRVLLVEDDIVSRRLSSKFLQVSGCTIDVAVDGVGAVNKMNLEKYDLVLMDIVMPKLDGISATNLIRKFDHMTPIISMTSNSKPSEILTYISNGMNDILPKPFTRAGLMGILEKHLMHLKQIRRMTTRIPRSLGESDNSLSSALTLPVSTPSSPVSAASALPPTTGAGQNPGDRGGPNGINGPGSGGSTSTMSVTTTNFSHISSAEMHDHQMGQINPLVGLGLSVEQYPTMLQNLLGMTGDALDGMDFDAGMGDEAAVGGMGTDMIPDMGLAGGPGFKRSREEEMGPPPAKRSRFEVVE</sequence>
<dbReference type="GO" id="GO:0043565">
    <property type="term" value="F:sequence-specific DNA binding"/>
    <property type="evidence" value="ECO:0007669"/>
    <property type="project" value="InterPro"/>
</dbReference>
<feature type="compositionally biased region" description="Polar residues" evidence="11">
    <location>
        <begin position="276"/>
        <end position="292"/>
    </location>
</feature>
<dbReference type="CDD" id="cd17546">
    <property type="entry name" value="REC_hyHK_CKI1_RcsC-like"/>
    <property type="match status" value="1"/>
</dbReference>
<feature type="compositionally biased region" description="Pro residues" evidence="11">
    <location>
        <begin position="38"/>
        <end position="48"/>
    </location>
</feature>
<dbReference type="AlphaFoldDB" id="A0A9P6AKS6"/>
<evidence type="ECO:0000259" key="12">
    <source>
        <dbReference type="PROSITE" id="PS50110"/>
    </source>
</evidence>
<dbReference type="Pfam" id="PF00447">
    <property type="entry name" value="HSF_DNA-bind"/>
    <property type="match status" value="1"/>
</dbReference>
<feature type="coiled-coil region" evidence="10">
    <location>
        <begin position="323"/>
        <end position="364"/>
    </location>
</feature>
<keyword evidence="6" id="KW-0804">Transcription</keyword>
<evidence type="ECO:0000256" key="10">
    <source>
        <dbReference type="SAM" id="Coils"/>
    </source>
</evidence>
<reference evidence="13" key="1">
    <citation type="journal article" date="2020" name="Nat. Commun.">
        <title>Large-scale genome sequencing of mycorrhizal fungi provides insights into the early evolution of symbiotic traits.</title>
        <authorList>
            <person name="Miyauchi S."/>
            <person name="Kiss E."/>
            <person name="Kuo A."/>
            <person name="Drula E."/>
            <person name="Kohler A."/>
            <person name="Sanchez-Garcia M."/>
            <person name="Morin E."/>
            <person name="Andreopoulos B."/>
            <person name="Barry K.W."/>
            <person name="Bonito G."/>
            <person name="Buee M."/>
            <person name="Carver A."/>
            <person name="Chen C."/>
            <person name="Cichocki N."/>
            <person name="Clum A."/>
            <person name="Culley D."/>
            <person name="Crous P.W."/>
            <person name="Fauchery L."/>
            <person name="Girlanda M."/>
            <person name="Hayes R.D."/>
            <person name="Keri Z."/>
            <person name="LaButti K."/>
            <person name="Lipzen A."/>
            <person name="Lombard V."/>
            <person name="Magnuson J."/>
            <person name="Maillard F."/>
            <person name="Murat C."/>
            <person name="Nolan M."/>
            <person name="Ohm R.A."/>
            <person name="Pangilinan J."/>
            <person name="Pereira M.F."/>
            <person name="Perotto S."/>
            <person name="Peter M."/>
            <person name="Pfister S."/>
            <person name="Riley R."/>
            <person name="Sitrit Y."/>
            <person name="Stielow J.B."/>
            <person name="Szollosi G."/>
            <person name="Zifcakova L."/>
            <person name="Stursova M."/>
            <person name="Spatafora J.W."/>
            <person name="Tedersoo L."/>
            <person name="Vaario L.M."/>
            <person name="Yamada A."/>
            <person name="Yan M."/>
            <person name="Wang P."/>
            <person name="Xu J."/>
            <person name="Bruns T."/>
            <person name="Baldrian P."/>
            <person name="Vilgalys R."/>
            <person name="Dunand C."/>
            <person name="Henrissat B."/>
            <person name="Grigoriev I.V."/>
            <person name="Hibbett D."/>
            <person name="Nagy L.G."/>
            <person name="Martin F.M."/>
        </authorList>
    </citation>
    <scope>NUCLEOTIDE SEQUENCE</scope>
    <source>
        <strain evidence="13">UP504</strain>
    </source>
</reference>
<dbReference type="InterPro" id="IPR011006">
    <property type="entry name" value="CheY-like_superfamily"/>
</dbReference>
<dbReference type="OrthoDB" id="60033at2759"/>
<dbReference type="InterPro" id="IPR001789">
    <property type="entry name" value="Sig_transdc_resp-reg_receiver"/>
</dbReference>
<keyword evidence="7" id="KW-0539">Nucleus</keyword>
<feature type="region of interest" description="Disordered" evidence="11">
    <location>
        <begin position="589"/>
        <end position="678"/>
    </location>
</feature>
<feature type="region of interest" description="Disordered" evidence="11">
    <location>
        <begin position="830"/>
        <end position="896"/>
    </location>
</feature>
<keyword evidence="14" id="KW-1185">Reference proteome</keyword>
<feature type="compositionally biased region" description="Low complexity" evidence="11">
    <location>
        <begin position="68"/>
        <end position="83"/>
    </location>
</feature>
<dbReference type="SMART" id="SM00448">
    <property type="entry name" value="REC"/>
    <property type="match status" value="1"/>
</dbReference>
<keyword evidence="5" id="KW-0238">DNA-binding</keyword>
<feature type="compositionally biased region" description="Polar residues" evidence="11">
    <location>
        <begin position="511"/>
        <end position="520"/>
    </location>
</feature>
<dbReference type="SUPFAM" id="SSF46785">
    <property type="entry name" value="Winged helix' DNA-binding domain"/>
    <property type="match status" value="1"/>
</dbReference>
<keyword evidence="3" id="KW-0902">Two-component regulatory system</keyword>
<organism evidence="13 14">
    <name type="scientific">Hydnum rufescens UP504</name>
    <dbReference type="NCBI Taxonomy" id="1448309"/>
    <lineage>
        <taxon>Eukaryota</taxon>
        <taxon>Fungi</taxon>
        <taxon>Dikarya</taxon>
        <taxon>Basidiomycota</taxon>
        <taxon>Agaricomycotina</taxon>
        <taxon>Agaricomycetes</taxon>
        <taxon>Cantharellales</taxon>
        <taxon>Hydnaceae</taxon>
        <taxon>Hydnum</taxon>
    </lineage>
</organism>
<dbReference type="PROSITE" id="PS50110">
    <property type="entry name" value="RESPONSE_REGULATORY"/>
    <property type="match status" value="1"/>
</dbReference>
<feature type="compositionally biased region" description="Polar residues" evidence="11">
    <location>
        <begin position="1"/>
        <end position="10"/>
    </location>
</feature>
<keyword evidence="10" id="KW-0175">Coiled coil</keyword>
<feature type="compositionally biased region" description="Polar residues" evidence="11">
    <location>
        <begin position="84"/>
        <end position="98"/>
    </location>
</feature>
<evidence type="ECO:0000313" key="14">
    <source>
        <dbReference type="Proteomes" id="UP000886523"/>
    </source>
</evidence>
<feature type="region of interest" description="Disordered" evidence="11">
    <location>
        <begin position="245"/>
        <end position="303"/>
    </location>
</feature>
<accession>A0A9P6AKS6</accession>
<dbReference type="GO" id="GO:0005634">
    <property type="term" value="C:nucleus"/>
    <property type="evidence" value="ECO:0007669"/>
    <property type="project" value="UniProtKB-SubCell"/>
</dbReference>
<feature type="compositionally biased region" description="Low complexity" evidence="11">
    <location>
        <begin position="521"/>
        <end position="535"/>
    </location>
</feature>
<dbReference type="FunFam" id="1.10.10.10:FF:000027">
    <property type="entry name" value="Heat shock transcription factor 1"/>
    <property type="match status" value="1"/>
</dbReference>
<evidence type="ECO:0000256" key="2">
    <source>
        <dbReference type="ARBA" id="ARBA00022553"/>
    </source>
</evidence>
<dbReference type="PRINTS" id="PR00056">
    <property type="entry name" value="HSFDOMAIN"/>
</dbReference>
<feature type="domain" description="Response regulatory" evidence="12">
    <location>
        <begin position="704"/>
        <end position="818"/>
    </location>
</feature>
<dbReference type="GO" id="GO:0000160">
    <property type="term" value="P:phosphorelay signal transduction system"/>
    <property type="evidence" value="ECO:0007669"/>
    <property type="project" value="UniProtKB-KW"/>
</dbReference>
<evidence type="ECO:0000256" key="4">
    <source>
        <dbReference type="ARBA" id="ARBA00023015"/>
    </source>
</evidence>
<comment type="caution">
    <text evidence="13">The sequence shown here is derived from an EMBL/GenBank/DDBJ whole genome shotgun (WGS) entry which is preliminary data.</text>
</comment>
<dbReference type="Gene3D" id="3.40.50.2300">
    <property type="match status" value="1"/>
</dbReference>
<dbReference type="InterPro" id="IPR036390">
    <property type="entry name" value="WH_DNA-bd_sf"/>
</dbReference>
<keyword evidence="4" id="KW-0805">Transcription regulation</keyword>
<dbReference type="InterPro" id="IPR000232">
    <property type="entry name" value="HSF_DNA-bd"/>
</dbReference>
<evidence type="ECO:0000256" key="6">
    <source>
        <dbReference type="ARBA" id="ARBA00023163"/>
    </source>
</evidence>
<comment type="subunit">
    <text evidence="8">Homotrimer. Homotrimerization increases the affinity of HSF1 to DNA. Interacts with transcriptional coregulator SSA1 on chromatin.</text>
</comment>
<comment type="subcellular location">
    <subcellularLocation>
        <location evidence="1">Nucleus</location>
    </subcellularLocation>
</comment>
<dbReference type="PANTHER" id="PTHR45339:SF1">
    <property type="entry name" value="HYBRID SIGNAL TRANSDUCTION HISTIDINE KINASE J"/>
    <property type="match status" value="1"/>
</dbReference>
<feature type="compositionally biased region" description="Polar residues" evidence="11">
    <location>
        <begin position="615"/>
        <end position="626"/>
    </location>
</feature>
<feature type="region of interest" description="Disordered" evidence="11">
    <location>
        <begin position="511"/>
        <end position="551"/>
    </location>
</feature>
<evidence type="ECO:0000256" key="9">
    <source>
        <dbReference type="PROSITE-ProRule" id="PRU00169"/>
    </source>
</evidence>
<keyword evidence="2 9" id="KW-0597">Phosphoprotein</keyword>
<feature type="modified residue" description="4-aspartylphosphate" evidence="9">
    <location>
        <position position="753"/>
    </location>
</feature>
<name>A0A9P6AKS6_9AGAM</name>